<protein>
    <recommendedName>
        <fullName evidence="3">Telomeric single stranded DNA binding POT1/Cdc13 domain-containing protein</fullName>
    </recommendedName>
</protein>
<dbReference type="RefSeq" id="XP_010700646.1">
    <property type="nucleotide sequence ID" value="XM_010702344.1"/>
</dbReference>
<evidence type="ECO:0008006" key="3">
    <source>
        <dbReference type="Google" id="ProtNLM"/>
    </source>
</evidence>
<dbReference type="Proteomes" id="UP000063063">
    <property type="component" value="Chromosome 28"/>
</dbReference>
<evidence type="ECO:0000313" key="1">
    <source>
        <dbReference type="EMBL" id="AIN99939.1"/>
    </source>
</evidence>
<dbReference type="KEGG" id="lpan:LPMP_283070"/>
<dbReference type="VEuPathDB" id="TriTrypDB:LPAL13_280037600"/>
<dbReference type="eggNOG" id="ENOG502SG2V">
    <property type="taxonomic scope" value="Eukaryota"/>
</dbReference>
<keyword evidence="2" id="KW-1185">Reference proteome</keyword>
<dbReference type="AlphaFoldDB" id="A0A088RXD8"/>
<dbReference type="GeneID" id="22576752"/>
<accession>A0A088RXD8</accession>
<evidence type="ECO:0000313" key="2">
    <source>
        <dbReference type="Proteomes" id="UP000063063"/>
    </source>
</evidence>
<organism evidence="1 2">
    <name type="scientific">Leishmania panamensis</name>
    <dbReference type="NCBI Taxonomy" id="5679"/>
    <lineage>
        <taxon>Eukaryota</taxon>
        <taxon>Discoba</taxon>
        <taxon>Euglenozoa</taxon>
        <taxon>Kinetoplastea</taxon>
        <taxon>Metakinetoplastina</taxon>
        <taxon>Trypanosomatida</taxon>
        <taxon>Trypanosomatidae</taxon>
        <taxon>Leishmaniinae</taxon>
        <taxon>Leishmania</taxon>
        <taxon>Leishmania guyanensis species complex</taxon>
    </lineage>
</organism>
<proteinExistence type="predicted"/>
<reference evidence="1 2" key="1">
    <citation type="journal article" date="2015" name="Sci. Rep.">
        <title>The genome of Leishmania panamensis: insights into genomics of the L. (Viannia) subgenus.</title>
        <authorList>
            <person name="Llanes A."/>
            <person name="Restrepo C.M."/>
            <person name="Vecchio G.D."/>
            <person name="Anguizola F.J."/>
            <person name="Lleonart R."/>
        </authorList>
    </citation>
    <scope>NUCLEOTIDE SEQUENCE [LARGE SCALE GENOMIC DNA]</scope>
    <source>
        <strain evidence="1 2">MHOM/PA/94/PSC-1</strain>
    </source>
</reference>
<dbReference type="OrthoDB" id="271104at2759"/>
<gene>
    <name evidence="1" type="ORF">LPMP_283070</name>
</gene>
<dbReference type="VEuPathDB" id="TriTrypDB:LPMP_283070"/>
<sequence length="179" mass="19564">MESYETDASLEQLPKDVELPELVLRCTVVAAIPLRTCEFGDDKVFTIVGSVAPCTPSADTAAGKTRLRINFYNSWGAAAAFMDPGDVILLRGFSLLHVPTHARCGDLASTAPDSPLLFVRPLPSTSTLRVLQRGEKKLVMEVSVSPENWDAVGMRSLPDSDTENQMYARTCWGWTELAC</sequence>
<dbReference type="EMBL" id="CP009397">
    <property type="protein sequence ID" value="AIN99939.1"/>
    <property type="molecule type" value="Genomic_DNA"/>
</dbReference>
<name>A0A088RXD8_LEIPA</name>